<dbReference type="GO" id="GO:0005829">
    <property type="term" value="C:cytosol"/>
    <property type="evidence" value="ECO:0007669"/>
    <property type="project" value="TreeGrafter"/>
</dbReference>
<dbReference type="PANTHER" id="PTHR43290">
    <property type="entry name" value="MEVALONATE KINASE"/>
    <property type="match status" value="1"/>
</dbReference>
<dbReference type="Pfam" id="PF08544">
    <property type="entry name" value="GHMP_kinases_C"/>
    <property type="match status" value="1"/>
</dbReference>
<keyword evidence="4" id="KW-0547">Nucleotide-binding</keyword>
<dbReference type="InterPro" id="IPR006205">
    <property type="entry name" value="Mev_gal_kin"/>
</dbReference>
<proteinExistence type="predicted"/>
<dbReference type="InterPro" id="IPR020568">
    <property type="entry name" value="Ribosomal_Su5_D2-typ_SF"/>
</dbReference>
<evidence type="ECO:0000256" key="2">
    <source>
        <dbReference type="ARBA" id="ARBA00022516"/>
    </source>
</evidence>
<gene>
    <name evidence="12" type="ORF">MNBD_CHLOROFLEXI01-1415</name>
</gene>
<dbReference type="UniPathway" id="UPA00057">
    <property type="reaction ID" value="UER00098"/>
</dbReference>
<protein>
    <submittedName>
        <fullName evidence="12">Mevalonate kinase</fullName>
        <ecNumber evidence="12">2.7.1.36</ecNumber>
    </submittedName>
</protein>
<dbReference type="NCBIfam" id="TIGR00549">
    <property type="entry name" value="mevalon_kin"/>
    <property type="match status" value="1"/>
</dbReference>
<dbReference type="EMBL" id="UOEU01000484">
    <property type="protein sequence ID" value="VAW33807.1"/>
    <property type="molecule type" value="Genomic_DNA"/>
</dbReference>
<dbReference type="GO" id="GO:0019287">
    <property type="term" value="P:isopentenyl diphosphate biosynthetic process, mevalonate pathway"/>
    <property type="evidence" value="ECO:0007669"/>
    <property type="project" value="UniProtKB-UniPathway"/>
</dbReference>
<dbReference type="InterPro" id="IPR013750">
    <property type="entry name" value="GHMP_kinase_C_dom"/>
</dbReference>
<accession>A0A3B0V705</accession>
<evidence type="ECO:0000313" key="12">
    <source>
        <dbReference type="EMBL" id="VAW33807.1"/>
    </source>
</evidence>
<keyword evidence="2" id="KW-0444">Lipid biosynthesis</keyword>
<keyword evidence="5 12" id="KW-0418">Kinase</keyword>
<evidence type="ECO:0000256" key="1">
    <source>
        <dbReference type="ARBA" id="ARBA00022490"/>
    </source>
</evidence>
<evidence type="ECO:0000256" key="6">
    <source>
        <dbReference type="ARBA" id="ARBA00022840"/>
    </source>
</evidence>
<evidence type="ECO:0000256" key="4">
    <source>
        <dbReference type="ARBA" id="ARBA00022741"/>
    </source>
</evidence>
<evidence type="ECO:0000259" key="10">
    <source>
        <dbReference type="Pfam" id="PF00288"/>
    </source>
</evidence>
<dbReference type="SUPFAM" id="SSF54211">
    <property type="entry name" value="Ribosomal protein S5 domain 2-like"/>
    <property type="match status" value="1"/>
</dbReference>
<sequence>MIVAEATAPGKIILFGEHAVVYGRPAIAAPISQLRAKAHVYYSSSNNCYLIAPDLQRHDRLDDLPMDDALATAVRQLVAAAGLEQAPDVTIHVRSDIPIASGMGSGAAIAAAIIRALAKHLNRLDLQENSVVSALTYEVEKIHHGTPSGIDNSVVAYERPICFVRQSPQNSIEPFSVTTPLRFLVADSGIRSSTKTVVEDVRRQWRADPTTFDHIFDQCGRIAQAARTAIETGDVAQVGALMTENHKWLQEMMVSSSELDKLVTAALQAGALGAKLSGAGRGGNIIALVKGDIEETAVRAALKTVGATTVLTTVLTSP</sequence>
<dbReference type="PRINTS" id="PR00959">
    <property type="entry name" value="MEVGALKINASE"/>
</dbReference>
<comment type="pathway">
    <text evidence="9">Isoprenoid biosynthesis; isopentenyl diphosphate biosynthesis via mevalonate pathway; isopentenyl diphosphate from (R)-mevalonate: step 1/3.</text>
</comment>
<dbReference type="InterPro" id="IPR036554">
    <property type="entry name" value="GHMP_kinase_C_sf"/>
</dbReference>
<dbReference type="PANTHER" id="PTHR43290:SF2">
    <property type="entry name" value="MEVALONATE KINASE"/>
    <property type="match status" value="1"/>
</dbReference>
<keyword evidence="7" id="KW-0460">Magnesium</keyword>
<reference evidence="12" key="1">
    <citation type="submission" date="2018-06" db="EMBL/GenBank/DDBJ databases">
        <authorList>
            <person name="Zhirakovskaya E."/>
        </authorList>
    </citation>
    <scope>NUCLEOTIDE SEQUENCE</scope>
</reference>
<dbReference type="GO" id="GO:0005524">
    <property type="term" value="F:ATP binding"/>
    <property type="evidence" value="ECO:0007669"/>
    <property type="project" value="UniProtKB-KW"/>
</dbReference>
<evidence type="ECO:0000256" key="5">
    <source>
        <dbReference type="ARBA" id="ARBA00022777"/>
    </source>
</evidence>
<dbReference type="GO" id="GO:0004496">
    <property type="term" value="F:mevalonate kinase activity"/>
    <property type="evidence" value="ECO:0007669"/>
    <property type="project" value="UniProtKB-EC"/>
</dbReference>
<evidence type="ECO:0000256" key="7">
    <source>
        <dbReference type="ARBA" id="ARBA00022842"/>
    </source>
</evidence>
<keyword evidence="6" id="KW-0067">ATP-binding</keyword>
<dbReference type="Pfam" id="PF00288">
    <property type="entry name" value="GHMP_kinases_N"/>
    <property type="match status" value="1"/>
</dbReference>
<dbReference type="InterPro" id="IPR006204">
    <property type="entry name" value="GHMP_kinase_N_dom"/>
</dbReference>
<evidence type="ECO:0000256" key="9">
    <source>
        <dbReference type="ARBA" id="ARBA00029438"/>
    </source>
</evidence>
<evidence type="ECO:0000256" key="3">
    <source>
        <dbReference type="ARBA" id="ARBA00022679"/>
    </source>
</evidence>
<keyword evidence="1" id="KW-0963">Cytoplasm</keyword>
<evidence type="ECO:0000256" key="8">
    <source>
        <dbReference type="ARBA" id="ARBA00023098"/>
    </source>
</evidence>
<dbReference type="InterPro" id="IPR014721">
    <property type="entry name" value="Ribsml_uS5_D2-typ_fold_subgr"/>
</dbReference>
<dbReference type="EC" id="2.7.1.36" evidence="12"/>
<dbReference type="SUPFAM" id="SSF55060">
    <property type="entry name" value="GHMP Kinase, C-terminal domain"/>
    <property type="match status" value="1"/>
</dbReference>
<feature type="domain" description="GHMP kinase N-terminal" evidence="10">
    <location>
        <begin position="73"/>
        <end position="157"/>
    </location>
</feature>
<organism evidence="12">
    <name type="scientific">hydrothermal vent metagenome</name>
    <dbReference type="NCBI Taxonomy" id="652676"/>
    <lineage>
        <taxon>unclassified sequences</taxon>
        <taxon>metagenomes</taxon>
        <taxon>ecological metagenomes</taxon>
    </lineage>
</organism>
<feature type="domain" description="GHMP kinase C-terminal" evidence="11">
    <location>
        <begin position="227"/>
        <end position="306"/>
    </location>
</feature>
<keyword evidence="8" id="KW-0443">Lipid metabolism</keyword>
<name>A0A3B0V705_9ZZZZ</name>
<keyword evidence="3 12" id="KW-0808">Transferase</keyword>
<dbReference type="Gene3D" id="3.30.230.10">
    <property type="match status" value="1"/>
</dbReference>
<evidence type="ECO:0000259" key="11">
    <source>
        <dbReference type="Pfam" id="PF08544"/>
    </source>
</evidence>
<dbReference type="AlphaFoldDB" id="A0A3B0V705"/>
<dbReference type="Gene3D" id="3.30.70.890">
    <property type="entry name" value="GHMP kinase, C-terminal domain"/>
    <property type="match status" value="1"/>
</dbReference>